<dbReference type="STRING" id="658187.LDG_5036"/>
<evidence type="ECO:0000256" key="1">
    <source>
        <dbReference type="SAM" id="Phobius"/>
    </source>
</evidence>
<dbReference type="AlphaFoldDB" id="G9EIN0"/>
<protein>
    <submittedName>
        <fullName evidence="2">Uncharacterized protein</fullName>
    </submittedName>
</protein>
<keyword evidence="1" id="KW-0472">Membrane</keyword>
<dbReference type="HOGENOM" id="CLU_1584421_0_0_6"/>
<gene>
    <name evidence="2" type="ORF">LDG_5036</name>
</gene>
<dbReference type="eggNOG" id="ENOG50315R8">
    <property type="taxonomic scope" value="Bacteria"/>
</dbReference>
<dbReference type="RefSeq" id="WP_006869027.1">
    <property type="nucleotide sequence ID" value="NZ_JH413793.1"/>
</dbReference>
<name>G9EIN0_9GAMM</name>
<dbReference type="InParanoid" id="G9EIN0"/>
<dbReference type="Proteomes" id="UP000002770">
    <property type="component" value="Unassembled WGS sequence"/>
</dbReference>
<proteinExistence type="predicted"/>
<keyword evidence="1" id="KW-1133">Transmembrane helix</keyword>
<feature type="transmembrane region" description="Helical" evidence="1">
    <location>
        <begin position="130"/>
        <end position="148"/>
    </location>
</feature>
<feature type="transmembrane region" description="Helical" evidence="1">
    <location>
        <begin position="99"/>
        <end position="124"/>
    </location>
</feature>
<sequence>MPLKQTQDHTNLYVLNYFAAKTALEKLLEKESLNSSTKQHAHKVINQIERLKNDGKLPIPDSTELLNDTKALLNHSMAPEAYRAKAQNLQGNPSMGLKVLGALMIALGTIVTALCFTLTTMVGITLSGEGVIGAGILAAGIGIFSGGMRSGLSKAMNELAGSAKENAP</sequence>
<keyword evidence="3" id="KW-1185">Reference proteome</keyword>
<organism evidence="2 3">
    <name type="scientific">Legionella drancourtii LLAP12</name>
    <dbReference type="NCBI Taxonomy" id="658187"/>
    <lineage>
        <taxon>Bacteria</taxon>
        <taxon>Pseudomonadati</taxon>
        <taxon>Pseudomonadota</taxon>
        <taxon>Gammaproteobacteria</taxon>
        <taxon>Legionellales</taxon>
        <taxon>Legionellaceae</taxon>
        <taxon>Legionella</taxon>
    </lineage>
</organism>
<dbReference type="EMBL" id="JH413793">
    <property type="protein sequence ID" value="EHL32798.1"/>
    <property type="molecule type" value="Genomic_DNA"/>
</dbReference>
<keyword evidence="1" id="KW-0812">Transmembrane</keyword>
<accession>G9EIN0</accession>
<evidence type="ECO:0000313" key="2">
    <source>
        <dbReference type="EMBL" id="EHL32798.1"/>
    </source>
</evidence>
<evidence type="ECO:0000313" key="3">
    <source>
        <dbReference type="Proteomes" id="UP000002770"/>
    </source>
</evidence>
<reference evidence="2 3" key="1">
    <citation type="journal article" date="2011" name="BMC Genomics">
        <title>Insight into cross-talk between intra-amoebal pathogens.</title>
        <authorList>
            <person name="Gimenez G."/>
            <person name="Bertelli C."/>
            <person name="Moliner C."/>
            <person name="Robert C."/>
            <person name="Raoult D."/>
            <person name="Fournier P.E."/>
            <person name="Greub G."/>
        </authorList>
    </citation>
    <scope>NUCLEOTIDE SEQUENCE [LARGE SCALE GENOMIC DNA]</scope>
    <source>
        <strain evidence="2 3">LLAP12</strain>
    </source>
</reference>